<evidence type="ECO:0000256" key="7">
    <source>
        <dbReference type="ARBA" id="ARBA00022695"/>
    </source>
</evidence>
<organism evidence="13 14">
    <name type="scientific">Sporosarcina soli</name>
    <dbReference type="NCBI Taxonomy" id="334736"/>
    <lineage>
        <taxon>Bacteria</taxon>
        <taxon>Bacillati</taxon>
        <taxon>Bacillota</taxon>
        <taxon>Bacilli</taxon>
        <taxon>Bacillales</taxon>
        <taxon>Caryophanaceae</taxon>
        <taxon>Sporosarcina</taxon>
    </lineage>
</organism>
<comment type="catalytic activity">
    <reaction evidence="11">
        <text>FMN + ATP + H(+) = FAD + diphosphate</text>
        <dbReference type="Rhea" id="RHEA:17237"/>
        <dbReference type="ChEBI" id="CHEBI:15378"/>
        <dbReference type="ChEBI" id="CHEBI:30616"/>
        <dbReference type="ChEBI" id="CHEBI:33019"/>
        <dbReference type="ChEBI" id="CHEBI:57692"/>
        <dbReference type="ChEBI" id="CHEBI:58210"/>
        <dbReference type="EC" id="2.7.7.2"/>
    </reaction>
</comment>
<evidence type="ECO:0000256" key="4">
    <source>
        <dbReference type="ARBA" id="ARBA00022630"/>
    </source>
</evidence>
<evidence type="ECO:0000256" key="11">
    <source>
        <dbReference type="ARBA" id="ARBA00049494"/>
    </source>
</evidence>
<evidence type="ECO:0000256" key="9">
    <source>
        <dbReference type="ARBA" id="ARBA00022827"/>
    </source>
</evidence>
<name>A0ABW0THG4_9BACL</name>
<keyword evidence="14" id="KW-1185">Reference proteome</keyword>
<evidence type="ECO:0000256" key="2">
    <source>
        <dbReference type="ARBA" id="ARBA00010214"/>
    </source>
</evidence>
<keyword evidence="9" id="KW-0274">FAD</keyword>
<comment type="similarity">
    <text evidence="2">Belongs to the RibF family.</text>
</comment>
<dbReference type="Gene3D" id="3.40.50.620">
    <property type="entry name" value="HUPs"/>
    <property type="match status" value="1"/>
</dbReference>
<dbReference type="Proteomes" id="UP001596109">
    <property type="component" value="Unassembled WGS sequence"/>
</dbReference>
<comment type="pathway">
    <text evidence="1">Cofactor biosynthesis; FAD biosynthesis; FAD from FMN: step 1/1.</text>
</comment>
<comment type="caution">
    <text evidence="13">The sequence shown here is derived from an EMBL/GenBank/DDBJ whole genome shotgun (WGS) entry which is preliminary data.</text>
</comment>
<dbReference type="EC" id="2.7.7.2" evidence="3"/>
<keyword evidence="10" id="KW-0067">ATP-binding</keyword>
<dbReference type="SUPFAM" id="SSF52374">
    <property type="entry name" value="Nucleotidylyl transferase"/>
    <property type="match status" value="1"/>
</dbReference>
<evidence type="ECO:0000313" key="13">
    <source>
        <dbReference type="EMBL" id="MFC5588917.1"/>
    </source>
</evidence>
<keyword evidence="8" id="KW-0547">Nucleotide-binding</keyword>
<evidence type="ECO:0000256" key="6">
    <source>
        <dbReference type="ARBA" id="ARBA00022679"/>
    </source>
</evidence>
<evidence type="ECO:0000259" key="12">
    <source>
        <dbReference type="Pfam" id="PF06574"/>
    </source>
</evidence>
<dbReference type="InterPro" id="IPR014729">
    <property type="entry name" value="Rossmann-like_a/b/a_fold"/>
</dbReference>
<dbReference type="RefSeq" id="WP_381432666.1">
    <property type="nucleotide sequence ID" value="NZ_JBHSNO010000005.1"/>
</dbReference>
<dbReference type="EMBL" id="JBHSNO010000005">
    <property type="protein sequence ID" value="MFC5588917.1"/>
    <property type="molecule type" value="Genomic_DNA"/>
</dbReference>
<evidence type="ECO:0000256" key="5">
    <source>
        <dbReference type="ARBA" id="ARBA00022643"/>
    </source>
</evidence>
<evidence type="ECO:0000256" key="8">
    <source>
        <dbReference type="ARBA" id="ARBA00022741"/>
    </source>
</evidence>
<gene>
    <name evidence="13" type="ORF">ACFPRA_08460</name>
</gene>
<evidence type="ECO:0000256" key="3">
    <source>
        <dbReference type="ARBA" id="ARBA00012393"/>
    </source>
</evidence>
<evidence type="ECO:0000313" key="14">
    <source>
        <dbReference type="Proteomes" id="UP001596109"/>
    </source>
</evidence>
<dbReference type="InterPro" id="IPR023468">
    <property type="entry name" value="Riboflavin_kinase"/>
</dbReference>
<keyword evidence="6" id="KW-0808">Transferase</keyword>
<feature type="domain" description="FAD synthetase" evidence="12">
    <location>
        <begin position="11"/>
        <end position="155"/>
    </location>
</feature>
<dbReference type="InterPro" id="IPR015864">
    <property type="entry name" value="FAD_synthase"/>
</dbReference>
<dbReference type="CDD" id="cd02064">
    <property type="entry name" value="FAD_synthetase_N"/>
    <property type="match status" value="1"/>
</dbReference>
<proteinExistence type="inferred from homology"/>
<keyword evidence="4" id="KW-0285">Flavoprotein</keyword>
<keyword evidence="7" id="KW-0548">Nucleotidyltransferase</keyword>
<sequence length="191" mass="21757">MQVHNAKTLKLPNCVLTIGALDGLHIGHQTLLKHARQRAEKLGVPLVVYTFDLPPKVFFQHVKLLTSLPEKLALLEKLGVDHVVVAQFNADYISQGVDRFLQELKDLNPLEICEGHDFRFGRGREGDVHTLRKYYEVFILEPVVCAEGKTISSTRIRTLFQLGDFDKAYQLLGWDKFSPHVQQNEKALVEK</sequence>
<evidence type="ECO:0000256" key="1">
    <source>
        <dbReference type="ARBA" id="ARBA00004726"/>
    </source>
</evidence>
<reference evidence="14" key="1">
    <citation type="journal article" date="2019" name="Int. J. Syst. Evol. Microbiol.">
        <title>The Global Catalogue of Microorganisms (GCM) 10K type strain sequencing project: providing services to taxonomists for standard genome sequencing and annotation.</title>
        <authorList>
            <consortium name="The Broad Institute Genomics Platform"/>
            <consortium name="The Broad Institute Genome Sequencing Center for Infectious Disease"/>
            <person name="Wu L."/>
            <person name="Ma J."/>
        </authorList>
    </citation>
    <scope>NUCLEOTIDE SEQUENCE [LARGE SCALE GENOMIC DNA]</scope>
    <source>
        <strain evidence="14">CGMCC 4.1434</strain>
    </source>
</reference>
<dbReference type="PANTHER" id="PTHR22749">
    <property type="entry name" value="RIBOFLAVIN KINASE/FMN ADENYLYLTRANSFERASE"/>
    <property type="match status" value="1"/>
</dbReference>
<evidence type="ECO:0000256" key="10">
    <source>
        <dbReference type="ARBA" id="ARBA00022840"/>
    </source>
</evidence>
<accession>A0ABW0THG4</accession>
<dbReference type="PANTHER" id="PTHR22749:SF6">
    <property type="entry name" value="RIBOFLAVIN KINASE"/>
    <property type="match status" value="1"/>
</dbReference>
<dbReference type="Pfam" id="PF06574">
    <property type="entry name" value="FAD_syn"/>
    <property type="match status" value="1"/>
</dbReference>
<keyword evidence="5" id="KW-0288">FMN</keyword>
<protein>
    <recommendedName>
        <fullName evidence="3">FAD synthase</fullName>
        <ecNumber evidence="3">2.7.7.2</ecNumber>
    </recommendedName>
</protein>